<dbReference type="GO" id="GO:0061579">
    <property type="term" value="F:N-acyl homoserine lactone synthase activity"/>
    <property type="evidence" value="ECO:0007669"/>
    <property type="project" value="UniProtKB-UniRule"/>
</dbReference>
<dbReference type="AlphaFoldDB" id="A0AAP2CPC9"/>
<dbReference type="EC" id="2.3.1.184" evidence="6"/>
<evidence type="ECO:0000256" key="2">
    <source>
        <dbReference type="ARBA" id="ARBA00022679"/>
    </source>
</evidence>
<evidence type="ECO:0000313" key="8">
    <source>
        <dbReference type="Proteomes" id="UP001315686"/>
    </source>
</evidence>
<dbReference type="PANTHER" id="PTHR39322:SF1">
    <property type="entry name" value="ISOVALERYL-HOMOSERINE LACTONE SYNTHASE"/>
    <property type="match status" value="1"/>
</dbReference>
<dbReference type="EMBL" id="JADQAZ010000002">
    <property type="protein sequence ID" value="MBT0958114.1"/>
    <property type="molecule type" value="Genomic_DNA"/>
</dbReference>
<sequence length="210" mass="22706">MLRYLTSPQLADYPKLSATMFADRTAQFKTRLGWDVTVDATGAERDAYDDKDPTYIVWQRSDGSHGGSMRFMPTTAPCMLNDHFAHLNKGAPLQSPLIWESTRFCLAPGAPAEVSAALMLGGAELALALGVSEVAGVFDARMLRIYGRLGWPPRVIGTAGEGRGKVSLGLWSIDSAVRLRMCAKAGIAPRLSELWRRRSLGDAPVLALAG</sequence>
<evidence type="ECO:0000256" key="1">
    <source>
        <dbReference type="ARBA" id="ARBA00022654"/>
    </source>
</evidence>
<keyword evidence="3 6" id="KW-0949">S-adenosyl-L-methionine</keyword>
<proteinExistence type="inferred from homology"/>
<gene>
    <name evidence="7" type="ORF">IV417_12015</name>
</gene>
<evidence type="ECO:0000256" key="3">
    <source>
        <dbReference type="ARBA" id="ARBA00022691"/>
    </source>
</evidence>
<dbReference type="GO" id="GO:0007165">
    <property type="term" value="P:signal transduction"/>
    <property type="evidence" value="ECO:0007669"/>
    <property type="project" value="TreeGrafter"/>
</dbReference>
<dbReference type="InterPro" id="IPR001690">
    <property type="entry name" value="Autoind_synthase"/>
</dbReference>
<protein>
    <recommendedName>
        <fullName evidence="6">Acyl-homoserine-lactone synthase</fullName>
        <ecNumber evidence="6">2.3.1.184</ecNumber>
    </recommendedName>
    <alternativeName>
        <fullName evidence="6">Autoinducer synthesis protein</fullName>
    </alternativeName>
</protein>
<dbReference type="PRINTS" id="PR01549">
    <property type="entry name" value="AUTOINDCRSYN"/>
</dbReference>
<accession>A0AAP2CPC9</accession>
<dbReference type="RefSeq" id="WP_327794329.1">
    <property type="nucleotide sequence ID" value="NZ_JADQAZ010000002.1"/>
</dbReference>
<dbReference type="GO" id="GO:0009372">
    <property type="term" value="P:quorum sensing"/>
    <property type="evidence" value="ECO:0007669"/>
    <property type="project" value="UniProtKB-UniRule"/>
</dbReference>
<organism evidence="7 8">
    <name type="scientific">Harenicola maris</name>
    <dbReference type="NCBI Taxonomy" id="2841044"/>
    <lineage>
        <taxon>Bacteria</taxon>
        <taxon>Pseudomonadati</taxon>
        <taxon>Pseudomonadota</taxon>
        <taxon>Alphaproteobacteria</taxon>
        <taxon>Rhodobacterales</taxon>
        <taxon>Paracoccaceae</taxon>
        <taxon>Harenicola</taxon>
    </lineage>
</organism>
<dbReference type="InterPro" id="IPR016181">
    <property type="entry name" value="Acyl_CoA_acyltransferase"/>
</dbReference>
<evidence type="ECO:0000256" key="5">
    <source>
        <dbReference type="PROSITE-ProRule" id="PRU00533"/>
    </source>
</evidence>
<comment type="caution">
    <text evidence="7">The sequence shown here is derived from an EMBL/GenBank/DDBJ whole genome shotgun (WGS) entry which is preliminary data.</text>
</comment>
<comment type="similarity">
    <text evidence="5 6">Belongs to the autoinducer synthase family.</text>
</comment>
<comment type="catalytic activity">
    <reaction evidence="6">
        <text>a fatty acyl-[ACP] + S-adenosyl-L-methionine = an N-acyl-L-homoserine lactone + S-methyl-5'-thioadenosine + holo-[ACP] + H(+)</text>
        <dbReference type="Rhea" id="RHEA:10096"/>
        <dbReference type="Rhea" id="RHEA-COMP:9685"/>
        <dbReference type="Rhea" id="RHEA-COMP:14125"/>
        <dbReference type="ChEBI" id="CHEBI:15378"/>
        <dbReference type="ChEBI" id="CHEBI:17509"/>
        <dbReference type="ChEBI" id="CHEBI:55474"/>
        <dbReference type="ChEBI" id="CHEBI:59789"/>
        <dbReference type="ChEBI" id="CHEBI:64479"/>
        <dbReference type="ChEBI" id="CHEBI:138651"/>
        <dbReference type="EC" id="2.3.1.184"/>
    </reaction>
</comment>
<dbReference type="PROSITE" id="PS51187">
    <property type="entry name" value="AUTOINDUCER_SYNTH_2"/>
    <property type="match status" value="1"/>
</dbReference>
<dbReference type="PANTHER" id="PTHR39322">
    <property type="entry name" value="ACYL-HOMOSERINE-LACTONE SYNTHASE"/>
    <property type="match status" value="1"/>
</dbReference>
<keyword evidence="8" id="KW-1185">Reference proteome</keyword>
<keyword evidence="4 5" id="KW-0071">Autoinducer synthesis</keyword>
<reference evidence="7 8" key="1">
    <citation type="journal article" date="2021" name="Arch. Microbiol.">
        <title>Harenicola maris gen. nov., sp. nov. isolated from the Sea of Japan shallow sediments.</title>
        <authorList>
            <person name="Romanenko L.A."/>
            <person name="Kurilenko V.V."/>
            <person name="Chernysheva N.Y."/>
            <person name="Tekutyeva L.A."/>
            <person name="Velansky P.V."/>
            <person name="Svetashev V.I."/>
            <person name="Isaeva M.P."/>
        </authorList>
    </citation>
    <scope>NUCLEOTIDE SEQUENCE [LARGE SCALE GENOMIC DNA]</scope>
    <source>
        <strain evidence="7 8">KMM 3653</strain>
    </source>
</reference>
<evidence type="ECO:0000256" key="6">
    <source>
        <dbReference type="RuleBase" id="RU361135"/>
    </source>
</evidence>
<dbReference type="Proteomes" id="UP001315686">
    <property type="component" value="Unassembled WGS sequence"/>
</dbReference>
<keyword evidence="2 6" id="KW-0808">Transferase</keyword>
<dbReference type="Pfam" id="PF00765">
    <property type="entry name" value="Autoind_synth"/>
    <property type="match status" value="1"/>
</dbReference>
<evidence type="ECO:0000313" key="7">
    <source>
        <dbReference type="EMBL" id="MBT0958114.1"/>
    </source>
</evidence>
<keyword evidence="1 5" id="KW-0673">Quorum sensing</keyword>
<dbReference type="Gene3D" id="3.40.630.30">
    <property type="match status" value="1"/>
</dbReference>
<dbReference type="SUPFAM" id="SSF55729">
    <property type="entry name" value="Acyl-CoA N-acyltransferases (Nat)"/>
    <property type="match status" value="1"/>
</dbReference>
<name>A0AAP2CPC9_9RHOB</name>
<evidence type="ECO:0000256" key="4">
    <source>
        <dbReference type="ARBA" id="ARBA00022929"/>
    </source>
</evidence>